<evidence type="ECO:0000256" key="7">
    <source>
        <dbReference type="ARBA" id="ARBA00023004"/>
    </source>
</evidence>
<dbReference type="NCBIfam" id="TIGR00276">
    <property type="entry name" value="tRNA epoxyqueuosine(34) reductase QueG"/>
    <property type="match status" value="1"/>
</dbReference>
<sequence length="339" mass="39141">MKVELIKNLALELGLDLIGFTDITPLNRIKNKLKDRVDKKLNTEFEASDLQKRIDPKKIMGEANSIIVVGFPYFYANFNGNDSKDRLFGKLSRSSWGMDYHLVIKKYLQKLVDELSQYEKFDYSIITDTSPLVDREIAYKAGIGYYGKNTSIINQTYGSFIFIGYILTDLYLDKYNSPIESQCGECDICMRSCPGKAIEEPYKLNPKKCISYLTQTKKYLDEEESKKMGINIYGCDICQMVCPKNKNIKESTFDEFKPYKTNGVVYIKEILIMSNEEFKNKYGDMAGSWRGKNVLVRNAIIALENIGYIDDEIVEYLMENKSELLKPYIARYITKFSSK</sequence>
<dbReference type="GO" id="GO:0008616">
    <property type="term" value="P:tRNA queuosine(34) biosynthetic process"/>
    <property type="evidence" value="ECO:0007669"/>
    <property type="project" value="UniProtKB-KW"/>
</dbReference>
<dbReference type="Proteomes" id="UP000298381">
    <property type="component" value="Unassembled WGS sequence"/>
</dbReference>
<dbReference type="InterPro" id="IPR017900">
    <property type="entry name" value="4Fe4S_Fe_S_CS"/>
</dbReference>
<keyword evidence="8" id="KW-0411">Iron-sulfur</keyword>
<dbReference type="SUPFAM" id="SSF54862">
    <property type="entry name" value="4Fe-4S ferredoxins"/>
    <property type="match status" value="1"/>
</dbReference>
<evidence type="ECO:0000256" key="8">
    <source>
        <dbReference type="ARBA" id="ARBA00023014"/>
    </source>
</evidence>
<keyword evidence="6 10" id="KW-0560">Oxidoreductase</keyword>
<dbReference type="AlphaFoldDB" id="A0A4Z0D660"/>
<dbReference type="EMBL" id="SRIB01000005">
    <property type="protein sequence ID" value="TFZ40369.1"/>
    <property type="molecule type" value="Genomic_DNA"/>
</dbReference>
<protein>
    <submittedName>
        <fullName evidence="10">tRNA epoxyqueuosine(34) reductase QueG</fullName>
        <ecNumber evidence="10">1.17.99.6</ecNumber>
    </submittedName>
</protein>
<feature type="domain" description="4Fe-4S ferredoxin-type" evidence="9">
    <location>
        <begin position="174"/>
        <end position="203"/>
    </location>
</feature>
<dbReference type="PANTHER" id="PTHR30002:SF4">
    <property type="entry name" value="EPOXYQUEUOSINE REDUCTASE"/>
    <property type="match status" value="1"/>
</dbReference>
<evidence type="ECO:0000256" key="6">
    <source>
        <dbReference type="ARBA" id="ARBA00023002"/>
    </source>
</evidence>
<keyword evidence="11" id="KW-1185">Reference proteome</keyword>
<organism evidence="10 11">
    <name type="scientific">Soehngenia longivitae</name>
    <dbReference type="NCBI Taxonomy" id="2562294"/>
    <lineage>
        <taxon>Bacteria</taxon>
        <taxon>Bacillati</taxon>
        <taxon>Bacillota</taxon>
        <taxon>Tissierellia</taxon>
        <taxon>Tissierellales</taxon>
        <taxon>Tissierellaceae</taxon>
        <taxon>Soehngenia</taxon>
    </lineage>
</organism>
<dbReference type="Pfam" id="PF08331">
    <property type="entry name" value="QueG_DUF1730"/>
    <property type="match status" value="1"/>
</dbReference>
<keyword evidence="3" id="KW-0819">tRNA processing</keyword>
<dbReference type="Pfam" id="PF13484">
    <property type="entry name" value="Fer4_16"/>
    <property type="match status" value="1"/>
</dbReference>
<evidence type="ECO:0000256" key="1">
    <source>
        <dbReference type="ARBA" id="ARBA00022485"/>
    </source>
</evidence>
<evidence type="ECO:0000259" key="9">
    <source>
        <dbReference type="PROSITE" id="PS51379"/>
    </source>
</evidence>
<dbReference type="InterPro" id="IPR013542">
    <property type="entry name" value="QueG_DUF1730"/>
</dbReference>
<dbReference type="GO" id="GO:0051539">
    <property type="term" value="F:4 iron, 4 sulfur cluster binding"/>
    <property type="evidence" value="ECO:0007669"/>
    <property type="project" value="UniProtKB-KW"/>
</dbReference>
<dbReference type="GO" id="GO:0046872">
    <property type="term" value="F:metal ion binding"/>
    <property type="evidence" value="ECO:0007669"/>
    <property type="project" value="UniProtKB-KW"/>
</dbReference>
<dbReference type="InterPro" id="IPR004453">
    <property type="entry name" value="QueG"/>
</dbReference>
<proteinExistence type="predicted"/>
<evidence type="ECO:0000313" key="10">
    <source>
        <dbReference type="EMBL" id="TFZ40369.1"/>
    </source>
</evidence>
<dbReference type="RefSeq" id="WP_135270887.1">
    <property type="nucleotide sequence ID" value="NZ_SRIB01000005.1"/>
</dbReference>
<keyword evidence="5" id="KW-0671">Queuosine biosynthesis</keyword>
<dbReference type="EC" id="1.17.99.6" evidence="10"/>
<dbReference type="OrthoDB" id="9784571at2"/>
<keyword evidence="1" id="KW-0004">4Fe-4S</keyword>
<dbReference type="InterPro" id="IPR017896">
    <property type="entry name" value="4Fe4S_Fe-S-bd"/>
</dbReference>
<keyword evidence="4" id="KW-0479">Metal-binding</keyword>
<reference evidence="10 11" key="1">
    <citation type="submission" date="2019-03" db="EMBL/GenBank/DDBJ databases">
        <title>Draft genome sequence data and analysis of a Fermenting Bacterium, Soehngenia longevitae strain 1933PT, isolated from petroleum reservoir in Azerbaijan.</title>
        <authorList>
            <person name="Grouzdev D.S."/>
            <person name="Bidzhieva S.K."/>
            <person name="Sokolova D.S."/>
            <person name="Tourova T.P."/>
            <person name="Poltaraus A.B."/>
            <person name="Nazina T.N."/>
        </authorList>
    </citation>
    <scope>NUCLEOTIDE SEQUENCE [LARGE SCALE GENOMIC DNA]</scope>
    <source>
        <strain evidence="10 11">1933P</strain>
    </source>
</reference>
<evidence type="ECO:0000256" key="3">
    <source>
        <dbReference type="ARBA" id="ARBA00022694"/>
    </source>
</evidence>
<evidence type="ECO:0000256" key="5">
    <source>
        <dbReference type="ARBA" id="ARBA00022785"/>
    </source>
</evidence>
<dbReference type="PANTHER" id="PTHR30002">
    <property type="entry name" value="EPOXYQUEUOSINE REDUCTASE"/>
    <property type="match status" value="1"/>
</dbReference>
<name>A0A4Z0D660_9FIRM</name>
<dbReference type="GO" id="GO:0052693">
    <property type="term" value="F:epoxyqueuosine reductase activity"/>
    <property type="evidence" value="ECO:0007669"/>
    <property type="project" value="UniProtKB-EC"/>
</dbReference>
<keyword evidence="2" id="KW-0963">Cytoplasm</keyword>
<dbReference type="PROSITE" id="PS51379">
    <property type="entry name" value="4FE4S_FER_2"/>
    <property type="match status" value="1"/>
</dbReference>
<evidence type="ECO:0000256" key="4">
    <source>
        <dbReference type="ARBA" id="ARBA00022723"/>
    </source>
</evidence>
<gene>
    <name evidence="10" type="primary">queG</name>
    <name evidence="10" type="ORF">E4100_04685</name>
</gene>
<dbReference type="PROSITE" id="PS00198">
    <property type="entry name" value="4FE4S_FER_1"/>
    <property type="match status" value="1"/>
</dbReference>
<keyword evidence="7" id="KW-0408">Iron</keyword>
<accession>A0A4Z0D660</accession>
<evidence type="ECO:0000256" key="2">
    <source>
        <dbReference type="ARBA" id="ARBA00022490"/>
    </source>
</evidence>
<comment type="caution">
    <text evidence="10">The sequence shown here is derived from an EMBL/GenBank/DDBJ whole genome shotgun (WGS) entry which is preliminary data.</text>
</comment>
<evidence type="ECO:0000313" key="11">
    <source>
        <dbReference type="Proteomes" id="UP000298381"/>
    </source>
</evidence>
<dbReference type="Gene3D" id="3.30.70.3270">
    <property type="match status" value="1"/>
</dbReference>